<dbReference type="InterPro" id="IPR009057">
    <property type="entry name" value="Homeodomain-like_sf"/>
</dbReference>
<dbReference type="CDD" id="cd00086">
    <property type="entry name" value="homeodomain"/>
    <property type="match status" value="1"/>
</dbReference>
<dbReference type="EnsemblMetazoa" id="tetur20g02430.1">
    <property type="protein sequence ID" value="tetur20g02430.1"/>
    <property type="gene ID" value="tetur20g02430"/>
</dbReference>
<evidence type="ECO:0000256" key="8">
    <source>
        <dbReference type="RuleBase" id="RU000682"/>
    </source>
</evidence>
<evidence type="ECO:0000256" key="4">
    <source>
        <dbReference type="ARBA" id="ARBA00023125"/>
    </source>
</evidence>
<dbReference type="SMART" id="SM00389">
    <property type="entry name" value="HOX"/>
    <property type="match status" value="1"/>
</dbReference>
<evidence type="ECO:0000256" key="1">
    <source>
        <dbReference type="ARBA" id="ARBA00004123"/>
    </source>
</evidence>
<evidence type="ECO:0000256" key="3">
    <source>
        <dbReference type="ARBA" id="ARBA00022473"/>
    </source>
</evidence>
<dbReference type="GO" id="GO:0000981">
    <property type="term" value="F:DNA-binding transcription factor activity, RNA polymerase II-specific"/>
    <property type="evidence" value="ECO:0007669"/>
    <property type="project" value="InterPro"/>
</dbReference>
<dbReference type="InterPro" id="IPR017970">
    <property type="entry name" value="Homeobox_CS"/>
</dbReference>
<sequence length="375" mass="41298">MCDMSPYFTNTSTYGSGSNGHETYGSETHHHHGLSQCHENGRGPVTGTGHYASYQQMQYSPGLTSSSQQPHPRFPPFDRLTLRELEATNSHEVKYEPTIPYYNCSSNGVPSGPPAPDDNSHQQTSIPPSQLTSPQQATVSQQAQQTAQSLTSPYDCGGGGVGHSRIHSLTPPHDSTNQQYVSCKMQQIQHPHRDIMAGPQGHMLQVSGSTSPPMSGNQSGNQMYPGPVESPSEPNSSSSIAPNYFPWMKSQFERKRGRQTYTRYQTLELEKEFHYNRYLTRRRRIEIANILCLTERQIKIWFQNRRMKWKKENNKKDMNSGVTLMVGNDGNGSSGANGNNSSSHSTGNPGSGGSNNSNNNTSGPIGGPLVSKLEH</sequence>
<proteinExistence type="inferred from homology"/>
<name>T1KT99_TETUR</name>
<accession>T1KT99</accession>
<feature type="region of interest" description="Disordered" evidence="10">
    <location>
        <begin position="207"/>
        <end position="237"/>
    </location>
</feature>
<evidence type="ECO:0000256" key="5">
    <source>
        <dbReference type="ARBA" id="ARBA00023155"/>
    </source>
</evidence>
<keyword evidence="3" id="KW-0217">Developmental protein</keyword>
<dbReference type="Gene3D" id="1.10.10.60">
    <property type="entry name" value="Homeodomain-like"/>
    <property type="match status" value="1"/>
</dbReference>
<feature type="compositionally biased region" description="Low complexity" evidence="10">
    <location>
        <begin position="336"/>
        <end position="363"/>
    </location>
</feature>
<dbReference type="OrthoDB" id="6159439at2759"/>
<dbReference type="GO" id="GO:0000122">
    <property type="term" value="P:negative regulation of transcription by RNA polymerase II"/>
    <property type="evidence" value="ECO:0007669"/>
    <property type="project" value="TreeGrafter"/>
</dbReference>
<feature type="DNA-binding region" description="Homeobox" evidence="7">
    <location>
        <begin position="254"/>
        <end position="313"/>
    </location>
</feature>
<feature type="region of interest" description="Disordered" evidence="10">
    <location>
        <begin position="312"/>
        <end position="375"/>
    </location>
</feature>
<dbReference type="PROSITE" id="PS50071">
    <property type="entry name" value="HOMEOBOX_2"/>
    <property type="match status" value="1"/>
</dbReference>
<dbReference type="PRINTS" id="PR00024">
    <property type="entry name" value="HOMEOBOX"/>
</dbReference>
<organism evidence="12 13">
    <name type="scientific">Tetranychus urticae</name>
    <name type="common">Two-spotted spider mite</name>
    <dbReference type="NCBI Taxonomy" id="32264"/>
    <lineage>
        <taxon>Eukaryota</taxon>
        <taxon>Metazoa</taxon>
        <taxon>Ecdysozoa</taxon>
        <taxon>Arthropoda</taxon>
        <taxon>Chelicerata</taxon>
        <taxon>Arachnida</taxon>
        <taxon>Acari</taxon>
        <taxon>Acariformes</taxon>
        <taxon>Trombidiformes</taxon>
        <taxon>Prostigmata</taxon>
        <taxon>Eleutherengona</taxon>
        <taxon>Raphignathae</taxon>
        <taxon>Tetranychoidea</taxon>
        <taxon>Tetranychidae</taxon>
        <taxon>Tetranychus</taxon>
    </lineage>
</organism>
<evidence type="ECO:0000259" key="11">
    <source>
        <dbReference type="PROSITE" id="PS50071"/>
    </source>
</evidence>
<keyword evidence="4 7" id="KW-0238">DNA-binding</keyword>
<dbReference type="GO" id="GO:0005634">
    <property type="term" value="C:nucleus"/>
    <property type="evidence" value="ECO:0007669"/>
    <property type="project" value="UniProtKB-SubCell"/>
</dbReference>
<feature type="domain" description="Homeobox" evidence="11">
    <location>
        <begin position="252"/>
        <end position="312"/>
    </location>
</feature>
<evidence type="ECO:0000256" key="9">
    <source>
        <dbReference type="RuleBase" id="RU004442"/>
    </source>
</evidence>
<dbReference type="Pfam" id="PF00046">
    <property type="entry name" value="Homeodomain"/>
    <property type="match status" value="1"/>
</dbReference>
<dbReference type="SUPFAM" id="SSF46689">
    <property type="entry name" value="Homeodomain-like"/>
    <property type="match status" value="1"/>
</dbReference>
<dbReference type="PANTHER" id="PTHR45659:SF4">
    <property type="entry name" value="HOMEOBOX PROTEIN ABDOMINAL-A"/>
    <property type="match status" value="1"/>
</dbReference>
<dbReference type="GO" id="GO:0009952">
    <property type="term" value="P:anterior/posterior pattern specification"/>
    <property type="evidence" value="ECO:0007669"/>
    <property type="project" value="TreeGrafter"/>
</dbReference>
<evidence type="ECO:0000256" key="6">
    <source>
        <dbReference type="ARBA" id="ARBA00023242"/>
    </source>
</evidence>
<dbReference type="PROSITE" id="PS00027">
    <property type="entry name" value="HOMEOBOX_1"/>
    <property type="match status" value="1"/>
</dbReference>
<feature type="region of interest" description="Disordered" evidence="10">
    <location>
        <begin position="11"/>
        <end position="50"/>
    </location>
</feature>
<feature type="compositionally biased region" description="Polar residues" evidence="10">
    <location>
        <begin position="207"/>
        <end position="222"/>
    </location>
</feature>
<dbReference type="STRING" id="32264.T1KT99"/>
<dbReference type="InterPro" id="IPR020479">
    <property type="entry name" value="HD_metazoa"/>
</dbReference>
<evidence type="ECO:0000313" key="13">
    <source>
        <dbReference type="Proteomes" id="UP000015104"/>
    </source>
</evidence>
<dbReference type="PRINTS" id="PR00025">
    <property type="entry name" value="ANTENNAPEDIA"/>
</dbReference>
<dbReference type="AlphaFoldDB" id="T1KT99"/>
<feature type="compositionally biased region" description="Polar residues" evidence="10">
    <location>
        <begin position="121"/>
        <end position="131"/>
    </location>
</feature>
<evidence type="ECO:0000256" key="2">
    <source>
        <dbReference type="ARBA" id="ARBA00009107"/>
    </source>
</evidence>
<feature type="region of interest" description="Disordered" evidence="10">
    <location>
        <begin position="104"/>
        <end position="177"/>
    </location>
</feature>
<dbReference type="GO" id="GO:0000978">
    <property type="term" value="F:RNA polymerase II cis-regulatory region sequence-specific DNA binding"/>
    <property type="evidence" value="ECO:0007669"/>
    <property type="project" value="TreeGrafter"/>
</dbReference>
<dbReference type="HOGENOM" id="CLU_057773_0_0_1"/>
<dbReference type="InterPro" id="IPR017995">
    <property type="entry name" value="Homeobox_antennapedia"/>
</dbReference>
<dbReference type="OMA" id="KKDMNSG"/>
<dbReference type="KEGG" id="tut:107367055"/>
<evidence type="ECO:0000256" key="7">
    <source>
        <dbReference type="PROSITE-ProRule" id="PRU00108"/>
    </source>
</evidence>
<protein>
    <recommendedName>
        <fullName evidence="11">Homeobox domain-containing protein</fullName>
    </recommendedName>
</protein>
<keyword evidence="5 7" id="KW-0371">Homeobox</keyword>
<reference evidence="12" key="2">
    <citation type="submission" date="2015-06" db="UniProtKB">
        <authorList>
            <consortium name="EnsemblMetazoa"/>
        </authorList>
    </citation>
    <scope>IDENTIFICATION</scope>
</reference>
<feature type="compositionally biased region" description="Polar residues" evidence="10">
    <location>
        <begin position="11"/>
        <end position="21"/>
    </location>
</feature>
<evidence type="ECO:0000256" key="10">
    <source>
        <dbReference type="SAM" id="MobiDB-lite"/>
    </source>
</evidence>
<dbReference type="InterPro" id="IPR001356">
    <property type="entry name" value="HD"/>
</dbReference>
<dbReference type="InterPro" id="IPR050296">
    <property type="entry name" value="Antp_homeobox"/>
</dbReference>
<comment type="subcellular location">
    <subcellularLocation>
        <location evidence="1 7 8">Nucleus</location>
    </subcellularLocation>
</comment>
<dbReference type="eggNOG" id="KOG0489">
    <property type="taxonomic scope" value="Eukaryota"/>
</dbReference>
<dbReference type="PANTHER" id="PTHR45659">
    <property type="entry name" value="HOMEOBOX PROTEIN HOX"/>
    <property type="match status" value="1"/>
</dbReference>
<dbReference type="FunFam" id="1.10.10.60:FF:000017">
    <property type="entry name" value="Homeobox protein antennapedia"/>
    <property type="match status" value="1"/>
</dbReference>
<reference evidence="13" key="1">
    <citation type="submission" date="2011-08" db="EMBL/GenBank/DDBJ databases">
        <authorList>
            <person name="Rombauts S."/>
        </authorList>
    </citation>
    <scope>NUCLEOTIDE SEQUENCE</scope>
    <source>
        <strain evidence="13">London</strain>
    </source>
</reference>
<keyword evidence="13" id="KW-1185">Reference proteome</keyword>
<comment type="similarity">
    <text evidence="2 9">Belongs to the Antp homeobox family.</text>
</comment>
<dbReference type="EMBL" id="CAEY01000519">
    <property type="status" value="NOT_ANNOTATED_CDS"/>
    <property type="molecule type" value="Genomic_DNA"/>
</dbReference>
<keyword evidence="6 7" id="KW-0539">Nucleus</keyword>
<gene>
    <name evidence="12" type="primary">107367055</name>
</gene>
<feature type="compositionally biased region" description="Low complexity" evidence="10">
    <location>
        <begin position="132"/>
        <end position="152"/>
    </location>
</feature>
<evidence type="ECO:0000313" key="12">
    <source>
        <dbReference type="EnsemblMetazoa" id="tetur20g02430.1"/>
    </source>
</evidence>
<dbReference type="Proteomes" id="UP000015104">
    <property type="component" value="Unassembled WGS sequence"/>
</dbReference>